<accession>A0A3Q2ZP77</accession>
<dbReference type="AlphaFoldDB" id="A0A3Q2ZP77"/>
<organism evidence="2 3">
    <name type="scientific">Kryptolebias marmoratus</name>
    <name type="common">Mangrove killifish</name>
    <name type="synonym">Rivulus marmoratus</name>
    <dbReference type="NCBI Taxonomy" id="37003"/>
    <lineage>
        <taxon>Eukaryota</taxon>
        <taxon>Metazoa</taxon>
        <taxon>Chordata</taxon>
        <taxon>Craniata</taxon>
        <taxon>Vertebrata</taxon>
        <taxon>Euteleostomi</taxon>
        <taxon>Actinopterygii</taxon>
        <taxon>Neopterygii</taxon>
        <taxon>Teleostei</taxon>
        <taxon>Neoteleostei</taxon>
        <taxon>Acanthomorphata</taxon>
        <taxon>Ovalentaria</taxon>
        <taxon>Atherinomorphae</taxon>
        <taxon>Cyprinodontiformes</taxon>
        <taxon>Rivulidae</taxon>
        <taxon>Kryptolebias</taxon>
    </lineage>
</organism>
<dbReference type="GeneTree" id="ENSGT00940000174022"/>
<dbReference type="Ensembl" id="ENSKMAT00000005697.1">
    <property type="protein sequence ID" value="ENSKMAP00000005598.1"/>
    <property type="gene ID" value="ENSKMAG00000004248.1"/>
</dbReference>
<evidence type="ECO:0000313" key="3">
    <source>
        <dbReference type="Proteomes" id="UP000264800"/>
    </source>
</evidence>
<name>A0A3Q2ZP77_KRYMA</name>
<reference evidence="2" key="2">
    <citation type="submission" date="2025-09" db="UniProtKB">
        <authorList>
            <consortium name="Ensembl"/>
        </authorList>
    </citation>
    <scope>IDENTIFICATION</scope>
</reference>
<evidence type="ECO:0000313" key="2">
    <source>
        <dbReference type="Ensembl" id="ENSKMAP00000005598.1"/>
    </source>
</evidence>
<protein>
    <submittedName>
        <fullName evidence="2">Si:dkey-201i24.3</fullName>
    </submittedName>
</protein>
<feature type="coiled-coil region" evidence="1">
    <location>
        <begin position="6"/>
        <end position="79"/>
    </location>
</feature>
<dbReference type="PANTHER" id="PTHR40710:SF1">
    <property type="entry name" value="RIKEN CDNA E230025N22 GENE"/>
    <property type="match status" value="1"/>
</dbReference>
<keyword evidence="3" id="KW-1185">Reference proteome</keyword>
<proteinExistence type="predicted"/>
<dbReference type="Proteomes" id="UP000264800">
    <property type="component" value="Unplaced"/>
</dbReference>
<dbReference type="PANTHER" id="PTHR40710">
    <property type="entry name" value="RIKEN CDNA E230025N22 GENE"/>
    <property type="match status" value="1"/>
</dbReference>
<evidence type="ECO:0000256" key="1">
    <source>
        <dbReference type="SAM" id="Coils"/>
    </source>
</evidence>
<reference evidence="2" key="1">
    <citation type="submission" date="2025-08" db="UniProtKB">
        <authorList>
            <consortium name="Ensembl"/>
        </authorList>
    </citation>
    <scope>IDENTIFICATION</scope>
</reference>
<sequence length="130" mass="15204">EGKGSAEAVQERVGRIQQLKDALREEAEGPQRELQVLSGQRRVLVLQMEALRVEAQQTERDLQDQHQRHQTELRRLRDESLQVFRAFRQVSEEQRKLSEGRYRSVLLEAVQDAVYLSAQNQQLQADNKRL</sequence>
<dbReference type="OMA" id="RDLQDQH"/>
<keyword evidence="1" id="KW-0175">Coiled coil</keyword>